<comment type="caution">
    <text evidence="1">The sequence shown here is derived from an EMBL/GenBank/DDBJ whole genome shotgun (WGS) entry which is preliminary data.</text>
</comment>
<name>J9EFI0_WUCBA</name>
<evidence type="ECO:0000313" key="1">
    <source>
        <dbReference type="EMBL" id="EJW81206.1"/>
    </source>
</evidence>
<dbReference type="EMBL" id="ADBV01003836">
    <property type="protein sequence ID" value="EJW81206.1"/>
    <property type="molecule type" value="Genomic_DNA"/>
</dbReference>
<dbReference type="Proteomes" id="UP000004810">
    <property type="component" value="Unassembled WGS sequence"/>
</dbReference>
<feature type="non-terminal residue" evidence="1">
    <location>
        <position position="61"/>
    </location>
</feature>
<sequence>MRLLLRRRNTTTTTTITPCSIGRTTYIATNFCAGKCDRMNKWEPDAEVHMKSPGTIASFSR</sequence>
<dbReference type="AlphaFoldDB" id="J9EFI0"/>
<organism evidence="1 2">
    <name type="scientific">Wuchereria bancrofti</name>
    <dbReference type="NCBI Taxonomy" id="6293"/>
    <lineage>
        <taxon>Eukaryota</taxon>
        <taxon>Metazoa</taxon>
        <taxon>Ecdysozoa</taxon>
        <taxon>Nematoda</taxon>
        <taxon>Chromadorea</taxon>
        <taxon>Rhabditida</taxon>
        <taxon>Spirurina</taxon>
        <taxon>Spiruromorpha</taxon>
        <taxon>Filarioidea</taxon>
        <taxon>Onchocercidae</taxon>
        <taxon>Wuchereria</taxon>
    </lineage>
</organism>
<protein>
    <submittedName>
        <fullName evidence="1">Uncharacterized protein</fullName>
    </submittedName>
</protein>
<reference evidence="2" key="1">
    <citation type="submission" date="2012-08" db="EMBL/GenBank/DDBJ databases">
        <title>The Genome Sequence of Wuchereria bancrofti.</title>
        <authorList>
            <person name="Nutman T.B."/>
            <person name="Fink D.L."/>
            <person name="Russ C."/>
            <person name="Young S."/>
            <person name="Zeng Q."/>
            <person name="Koehrsen M."/>
            <person name="Alvarado L."/>
            <person name="Berlin A."/>
            <person name="Chapman S.B."/>
            <person name="Chen Z."/>
            <person name="Freedman E."/>
            <person name="Gellesch M."/>
            <person name="Goldberg J."/>
            <person name="Griggs A."/>
            <person name="Gujja S."/>
            <person name="Heilman E.R."/>
            <person name="Heiman D."/>
            <person name="Hepburn T."/>
            <person name="Howarth C."/>
            <person name="Jen D."/>
            <person name="Larson L."/>
            <person name="Lewis B."/>
            <person name="Mehta T."/>
            <person name="Park D."/>
            <person name="Pearson M."/>
            <person name="Roberts A."/>
            <person name="Saif S."/>
            <person name="Shea T."/>
            <person name="Shenoy N."/>
            <person name="Sisk P."/>
            <person name="Stolte C."/>
            <person name="Sykes S."/>
            <person name="Walk T."/>
            <person name="White J."/>
            <person name="Yandava C."/>
            <person name="Haas B."/>
            <person name="Henn M.R."/>
            <person name="Nusbaum C."/>
            <person name="Birren B."/>
        </authorList>
    </citation>
    <scope>NUCLEOTIDE SEQUENCE [LARGE SCALE GENOMIC DNA]</scope>
    <source>
        <strain evidence="2">NA</strain>
    </source>
</reference>
<gene>
    <name evidence="1" type="ORF">WUBG_07884</name>
</gene>
<accession>J9EFI0</accession>
<proteinExistence type="predicted"/>
<evidence type="ECO:0000313" key="2">
    <source>
        <dbReference type="Proteomes" id="UP000004810"/>
    </source>
</evidence>